<feature type="non-terminal residue" evidence="2">
    <location>
        <position position="1"/>
    </location>
</feature>
<feature type="region of interest" description="Disordered" evidence="1">
    <location>
        <begin position="562"/>
        <end position="592"/>
    </location>
</feature>
<evidence type="ECO:0000313" key="2">
    <source>
        <dbReference type="EMBL" id="PHJ21655.1"/>
    </source>
</evidence>
<keyword evidence="3" id="KW-1185">Reference proteome</keyword>
<name>A0A2C6L0P4_9APIC</name>
<dbReference type="GeneID" id="94427907"/>
<protein>
    <submittedName>
        <fullName evidence="2">Agap005082-related</fullName>
    </submittedName>
</protein>
<feature type="compositionally biased region" description="Low complexity" evidence="1">
    <location>
        <begin position="882"/>
        <end position="891"/>
    </location>
</feature>
<feature type="region of interest" description="Disordered" evidence="1">
    <location>
        <begin position="1584"/>
        <end position="1621"/>
    </location>
</feature>
<dbReference type="VEuPathDB" id="ToxoDB:CSUI_004505"/>
<feature type="region of interest" description="Disordered" evidence="1">
    <location>
        <begin position="1"/>
        <end position="75"/>
    </location>
</feature>
<feature type="region of interest" description="Disordered" evidence="1">
    <location>
        <begin position="845"/>
        <end position="922"/>
    </location>
</feature>
<feature type="compositionally biased region" description="Polar residues" evidence="1">
    <location>
        <begin position="409"/>
        <end position="425"/>
    </location>
</feature>
<evidence type="ECO:0000313" key="3">
    <source>
        <dbReference type="Proteomes" id="UP000221165"/>
    </source>
</evidence>
<reference evidence="2 3" key="1">
    <citation type="journal article" date="2017" name="Int. J. Parasitol.">
        <title>The genome of the protozoan parasite Cystoisospora suis and a reverse vaccinology approach to identify vaccine candidates.</title>
        <authorList>
            <person name="Palmieri N."/>
            <person name="Shrestha A."/>
            <person name="Ruttkowski B."/>
            <person name="Beck T."/>
            <person name="Vogl C."/>
            <person name="Tomley F."/>
            <person name="Blake D.P."/>
            <person name="Joachim A."/>
        </authorList>
    </citation>
    <scope>NUCLEOTIDE SEQUENCE [LARGE SCALE GENOMIC DNA]</scope>
    <source>
        <strain evidence="2 3">Wien I</strain>
    </source>
</reference>
<feature type="region of interest" description="Disordered" evidence="1">
    <location>
        <begin position="446"/>
        <end position="479"/>
    </location>
</feature>
<feature type="compositionally biased region" description="Basic and acidic residues" evidence="1">
    <location>
        <begin position="1"/>
        <end position="14"/>
    </location>
</feature>
<feature type="region of interest" description="Disordered" evidence="1">
    <location>
        <begin position="402"/>
        <end position="425"/>
    </location>
</feature>
<feature type="region of interest" description="Disordered" evidence="1">
    <location>
        <begin position="166"/>
        <end position="186"/>
    </location>
</feature>
<feature type="compositionally biased region" description="Polar residues" evidence="1">
    <location>
        <begin position="618"/>
        <end position="636"/>
    </location>
</feature>
<dbReference type="RefSeq" id="XP_067923335.1">
    <property type="nucleotide sequence ID" value="XM_068064696.1"/>
</dbReference>
<sequence length="1680" mass="182082">GEKDSDNRGGETRRGRLRTTGAGESASKRTYRGADGRYFNEDKPLDRLTGTDALRRERSGGQTAGQTGASSPAFHRTESKSAFFDARDHNNRGELAVFLLHYACFRFCGDVCHWSARLAEQRRLLKLRALFQDDSPNGLFLEISNTDIRALLSLSNSLMALIDTQPPAPPRAAAESTGAAGVRLSTPKVEEQRESVMFPETIRSDLPVVLLSNPHPPRSIFPFLPRSLSSSAAAGYTSHVYDEPAGRSTDCHRLLNCHQTYPEGEGGRLDRLRSVDKDIQDCRAKGVHVASGLRSVSQARDQLEKKVPMVVCPSAGQGQNLQVLAQRGGASLAGHDDWTGHSPLGGVTGALHPRPSCDIPAQNISALDMAHASTRPHDLQSELERFLWFPESSARNDILVSGGGEPSAAGSNIQGTTGQHSRIPDSSSLLERVAFRIHNALLKKKQAGKRQSLRNRARQVFGSSVRSESDARHTSAQGEAGTSAVCASPVCCSGEKSKYSLSWPCVVDGKSRLRTCRWSSSRSILYPKKKSGASWGDCHLSRGTGEGMKRDLTHSLRRKARRSLKCTRYGQDTAPASSSSEADDADPGPDCQEPVIAAVVARPSRTGKSFHRQGPPAWQTSPQQEKTEGGSPSTLGQPRYRSLRRSAASAPAVRSESRSGVFPRLHDIWETSGQADAASVTPLGTFNGLENRRGSTLTEPYEDLCGQSTSGFMESREAGLPSRRELLRIKRRNRKATRPRSDYHSRKERTAVLREDCQGGAVLSSSFPPVEMGGDGRPGTSDGDSQQWLTRGGSEQADEENTEAQDFLRKEEEAPPQGLVAAEVTVELSCLTLLIFWKREDAVRESRHCRRRQSPPRDADGHAVSSGKEQHDWRYPAGGAEGSSSSVSHSATQTGDDGAQRDSSTVAQGGVPEGEEQGNRWRREDGLVPFSFFCGGMCAPVSTDSSSVETSDLEMCPTARRSGRPCLEDVLLSNPSETTSSNVTHGVAPAPGEALQCCICCGKEAARMASKGERFEKAAYLETGRQLCVGLVCVGVRASVFTGVSHATSSSSGCTYQCSSHTFALLVPHHDQLRRPKAQDSCRVVSRWAGRENCRPAKNDISSLQKEMLLRPDLGVSSRKAATMQQLLPVSADVLSGGDAFEKIGRDDRPSFQAEGVSLHQRKTLGGGDPVGDNWSEKLGNHIKSWSVSGTLDGRQPRIIAHGAATTTPSSDRCRRRRGRRVDRTDCCYPSVQLSEVPSKGDEPDVLVTVKDLISVSTASSWERRRALRECRRQLLSASEIGITSNGKQSCCRQEAVLLLCAIGKETQVDPTLVTWSPRAPALFSPWIALARSVPPGVRLSYRRRPGVQRAVLQRARRSEPDMRILGAGLPFSAGWLPRCMPLPRLAARVSSVFDPPSWNEDPSDGDVPRNGEVEKLADEEREEVETVHFLVAVSRTAMKATLSDAAHQASISIPAAVQACTFTSCLGFCSCNSQVYKRSVFPPPLPPSVLGADNIMPVQGGGVRTLHNNGAVEVRPHCDGTESLALSEHDDEGITRNGMHLAKQLVILDRSSGLRWVANPDEIEAAFDSDSGADDRNSQVLKKGSEVFDDPTRNGGEAQAYSPTLGSPKGRKNGNLCSSSGKDRYRVEKVGCMRSAGQPDIVFGGDICFDSLRQSLKVTIQPYRLVMDWEAAADIAGKA</sequence>
<dbReference type="Proteomes" id="UP000221165">
    <property type="component" value="Unassembled WGS sequence"/>
</dbReference>
<accession>A0A2C6L0P4</accession>
<feature type="compositionally biased region" description="Basic and acidic residues" evidence="1">
    <location>
        <begin position="32"/>
        <end position="46"/>
    </location>
</feature>
<organism evidence="2 3">
    <name type="scientific">Cystoisospora suis</name>
    <dbReference type="NCBI Taxonomy" id="483139"/>
    <lineage>
        <taxon>Eukaryota</taxon>
        <taxon>Sar</taxon>
        <taxon>Alveolata</taxon>
        <taxon>Apicomplexa</taxon>
        <taxon>Conoidasida</taxon>
        <taxon>Coccidia</taxon>
        <taxon>Eucoccidiorida</taxon>
        <taxon>Eimeriorina</taxon>
        <taxon>Sarcocystidae</taxon>
        <taxon>Cystoisospora</taxon>
    </lineage>
</organism>
<feature type="compositionally biased region" description="Low complexity" evidence="1">
    <location>
        <begin position="645"/>
        <end position="654"/>
    </location>
</feature>
<evidence type="ECO:0000256" key="1">
    <source>
        <dbReference type="SAM" id="MobiDB-lite"/>
    </source>
</evidence>
<comment type="caution">
    <text evidence="2">The sequence shown here is derived from an EMBL/GenBank/DDBJ whole genome shotgun (WGS) entry which is preliminary data.</text>
</comment>
<feature type="compositionally biased region" description="Polar residues" evidence="1">
    <location>
        <begin position="60"/>
        <end position="70"/>
    </location>
</feature>
<feature type="region of interest" description="Disordered" evidence="1">
    <location>
        <begin position="604"/>
        <end position="660"/>
    </location>
</feature>
<feature type="region of interest" description="Disordered" evidence="1">
    <location>
        <begin position="760"/>
        <end position="815"/>
    </location>
</feature>
<feature type="compositionally biased region" description="Basic and acidic residues" evidence="1">
    <location>
        <begin position="1584"/>
        <end position="1593"/>
    </location>
</feature>
<gene>
    <name evidence="2" type="ORF">CSUI_004505</name>
</gene>
<proteinExistence type="predicted"/>
<feature type="compositionally biased region" description="Basic residues" evidence="1">
    <location>
        <begin position="446"/>
        <end position="457"/>
    </location>
</feature>
<dbReference type="EMBL" id="MIGC01002115">
    <property type="protein sequence ID" value="PHJ21655.1"/>
    <property type="molecule type" value="Genomic_DNA"/>
</dbReference>